<organism evidence="3 4">
    <name type="scientific">Andreprevotia lacus DSM 23236</name>
    <dbReference type="NCBI Taxonomy" id="1121001"/>
    <lineage>
        <taxon>Bacteria</taxon>
        <taxon>Pseudomonadati</taxon>
        <taxon>Pseudomonadota</taxon>
        <taxon>Betaproteobacteria</taxon>
        <taxon>Neisseriales</taxon>
        <taxon>Chitinibacteraceae</taxon>
        <taxon>Andreprevotia</taxon>
    </lineage>
</organism>
<evidence type="ECO:0000259" key="2">
    <source>
        <dbReference type="Pfam" id="PF26079"/>
    </source>
</evidence>
<dbReference type="EMBL" id="FWXD01000009">
    <property type="protein sequence ID" value="SMC24235.1"/>
    <property type="molecule type" value="Genomic_DNA"/>
</dbReference>
<dbReference type="Pfam" id="PF26078">
    <property type="entry name" value="Baseplate_J_M"/>
    <property type="match status" value="1"/>
</dbReference>
<feature type="domain" description="Baseplate J-like C-terminal" evidence="2">
    <location>
        <begin position="216"/>
        <end position="296"/>
    </location>
</feature>
<dbReference type="PANTHER" id="PTHR35862:SF1">
    <property type="entry name" value="FELS-2 PROPHAGE PROTEIN"/>
    <property type="match status" value="1"/>
</dbReference>
<sequence length="303" mass="32700">MSDLFNFSRLPPPDVVEEIRYEVIYADLKALFLSLVPAEQRTEVARTLELETEPVAILLQVSAYQEMIWRQRVNEAARAVMLAQAYGADLDQLAANNKTQRLVVTPADPSTVPPTPAVMESDESLRVRAQEAFERLSVAGPRAAYAGYARAADGRISDVSVVSPNPCEVVVTVLSLQGNGSAPADLLANVSAALSAEDVRPISDLVTVQSAVIVDYSIAVRLWLFPGPESEPILAAVRQRLAAYADEQRRLGRDIRRSAITGVAYVPGVQRIEVDSPAADLVISPVQSSRCTSMAVTLAGTDE</sequence>
<dbReference type="OrthoDB" id="9793802at2"/>
<dbReference type="Proteomes" id="UP000192761">
    <property type="component" value="Unassembled WGS sequence"/>
</dbReference>
<dbReference type="InterPro" id="IPR014507">
    <property type="entry name" value="Baseplate_assembly_J_pred"/>
</dbReference>
<dbReference type="RefSeq" id="WP_084090442.1">
    <property type="nucleotide sequence ID" value="NZ_FWXD01000009.1"/>
</dbReference>
<keyword evidence="4" id="KW-1185">Reference proteome</keyword>
<dbReference type="InterPro" id="IPR058531">
    <property type="entry name" value="Baseplate_J_M"/>
</dbReference>
<reference evidence="3 4" key="1">
    <citation type="submission" date="2017-04" db="EMBL/GenBank/DDBJ databases">
        <authorList>
            <person name="Afonso C.L."/>
            <person name="Miller P.J."/>
            <person name="Scott M.A."/>
            <person name="Spackman E."/>
            <person name="Goraichik I."/>
            <person name="Dimitrov K.M."/>
            <person name="Suarez D.L."/>
            <person name="Swayne D.E."/>
        </authorList>
    </citation>
    <scope>NUCLEOTIDE SEQUENCE [LARGE SCALE GENOMIC DNA]</scope>
    <source>
        <strain evidence="3 4">DSM 23236</strain>
    </source>
</reference>
<evidence type="ECO:0000259" key="1">
    <source>
        <dbReference type="Pfam" id="PF26078"/>
    </source>
</evidence>
<gene>
    <name evidence="3" type="ORF">SAMN02745857_01779</name>
</gene>
<name>A0A1W1XJW1_9NEIS</name>
<protein>
    <submittedName>
        <fullName evidence="3">Phage-related baseplate assembly protein</fullName>
    </submittedName>
</protein>
<dbReference type="InterPro" id="IPR052726">
    <property type="entry name" value="Phage_Baseplate_Hub"/>
</dbReference>
<proteinExistence type="predicted"/>
<accession>A0A1W1XJW1</accession>
<evidence type="ECO:0000313" key="4">
    <source>
        <dbReference type="Proteomes" id="UP000192761"/>
    </source>
</evidence>
<evidence type="ECO:0000313" key="3">
    <source>
        <dbReference type="EMBL" id="SMC24235.1"/>
    </source>
</evidence>
<dbReference type="AlphaFoldDB" id="A0A1W1XJW1"/>
<feature type="domain" description="Baseplate J-like central" evidence="1">
    <location>
        <begin position="138"/>
        <end position="209"/>
    </location>
</feature>
<dbReference type="Pfam" id="PF26079">
    <property type="entry name" value="Baseplate_J_C"/>
    <property type="match status" value="1"/>
</dbReference>
<dbReference type="STRING" id="1121001.SAMN02745857_01779"/>
<dbReference type="PIRSF" id="PIRSF020481">
    <property type="entry name" value="BAP"/>
    <property type="match status" value="1"/>
</dbReference>
<dbReference type="PANTHER" id="PTHR35862">
    <property type="entry name" value="FELS-2 PROPHAGE PROTEIN"/>
    <property type="match status" value="1"/>
</dbReference>
<dbReference type="InterPro" id="IPR058530">
    <property type="entry name" value="Baseplate_J-like_C"/>
</dbReference>